<dbReference type="Pfam" id="PF01497">
    <property type="entry name" value="Peripla_BP_2"/>
    <property type="match status" value="1"/>
</dbReference>
<comment type="caution">
    <text evidence="5">The sequence shown here is derived from an EMBL/GenBank/DDBJ whole genome shotgun (WGS) entry which is preliminary data.</text>
</comment>
<reference evidence="5" key="1">
    <citation type="submission" date="2023-07" db="EMBL/GenBank/DDBJ databases">
        <title>Sequencing the genomes of 1000 actinobacteria strains.</title>
        <authorList>
            <person name="Klenk H.-P."/>
        </authorList>
    </citation>
    <scope>NUCLEOTIDE SEQUENCE</scope>
    <source>
        <strain evidence="5">DSM 45977</strain>
    </source>
</reference>
<dbReference type="InterPro" id="IPR002491">
    <property type="entry name" value="ABC_transptr_periplasmic_BD"/>
</dbReference>
<comment type="similarity">
    <text evidence="1">Belongs to the bacterial solute-binding protein 8 family.</text>
</comment>
<proteinExistence type="inferred from homology"/>
<dbReference type="PROSITE" id="PS50983">
    <property type="entry name" value="FE_B12_PBP"/>
    <property type="match status" value="1"/>
</dbReference>
<evidence type="ECO:0000256" key="1">
    <source>
        <dbReference type="ARBA" id="ARBA00008814"/>
    </source>
</evidence>
<keyword evidence="2" id="KW-0732">Signal</keyword>
<dbReference type="Proteomes" id="UP001180845">
    <property type="component" value="Unassembled WGS sequence"/>
</dbReference>
<dbReference type="InterPro" id="IPR050902">
    <property type="entry name" value="ABC_Transporter_SBP"/>
</dbReference>
<dbReference type="InterPro" id="IPR054828">
    <property type="entry name" value="Vit_B12_bind_prot"/>
</dbReference>
<dbReference type="NCBIfam" id="NF038402">
    <property type="entry name" value="TroA_like"/>
    <property type="match status" value="1"/>
</dbReference>
<evidence type="ECO:0000259" key="4">
    <source>
        <dbReference type="PROSITE" id="PS50983"/>
    </source>
</evidence>
<accession>A0AAE3Z8X1</accession>
<gene>
    <name evidence="5" type="ORF">JOF55_000679</name>
</gene>
<dbReference type="PANTHER" id="PTHR30535:SF34">
    <property type="entry name" value="MOLYBDATE-BINDING PROTEIN MOLA"/>
    <property type="match status" value="1"/>
</dbReference>
<evidence type="ECO:0000256" key="2">
    <source>
        <dbReference type="ARBA" id="ARBA00022729"/>
    </source>
</evidence>
<dbReference type="SUPFAM" id="SSF53807">
    <property type="entry name" value="Helical backbone' metal receptor"/>
    <property type="match status" value="1"/>
</dbReference>
<protein>
    <submittedName>
        <fullName evidence="5">Iron complex transport system substrate-binding protein</fullName>
    </submittedName>
</protein>
<dbReference type="GO" id="GO:0071281">
    <property type="term" value="P:cellular response to iron ion"/>
    <property type="evidence" value="ECO:0007669"/>
    <property type="project" value="TreeGrafter"/>
</dbReference>
<evidence type="ECO:0000256" key="3">
    <source>
        <dbReference type="SAM" id="MobiDB-lite"/>
    </source>
</evidence>
<dbReference type="CDD" id="cd01143">
    <property type="entry name" value="YvrC"/>
    <property type="match status" value="1"/>
</dbReference>
<dbReference type="Gene3D" id="3.40.50.1980">
    <property type="entry name" value="Nitrogenase molybdenum iron protein domain"/>
    <property type="match status" value="2"/>
</dbReference>
<dbReference type="RefSeq" id="WP_310269351.1">
    <property type="nucleotide sequence ID" value="NZ_JAVDXW010000001.1"/>
</dbReference>
<evidence type="ECO:0000313" key="6">
    <source>
        <dbReference type="Proteomes" id="UP001180845"/>
    </source>
</evidence>
<dbReference type="PANTHER" id="PTHR30535">
    <property type="entry name" value="VITAMIN B12-BINDING PROTEIN"/>
    <property type="match status" value="1"/>
</dbReference>
<dbReference type="EMBL" id="JAVDXW010000001">
    <property type="protein sequence ID" value="MDR7300498.1"/>
    <property type="molecule type" value="Genomic_DNA"/>
</dbReference>
<evidence type="ECO:0000313" key="5">
    <source>
        <dbReference type="EMBL" id="MDR7300498.1"/>
    </source>
</evidence>
<feature type="compositionally biased region" description="Basic residues" evidence="3">
    <location>
        <begin position="19"/>
        <end position="28"/>
    </location>
</feature>
<dbReference type="AlphaFoldDB" id="A0AAE3Z8X1"/>
<feature type="domain" description="Fe/B12 periplasmic-binding" evidence="4">
    <location>
        <begin position="108"/>
        <end position="358"/>
    </location>
</feature>
<feature type="region of interest" description="Disordered" evidence="3">
    <location>
        <begin position="1"/>
        <end position="32"/>
    </location>
</feature>
<keyword evidence="6" id="KW-1185">Reference proteome</keyword>
<sequence>MSQVALRAASMTATSGAGVRRRSARGQRRQAPLAPADIEDMMTGMIGFRRLAALLLSVLALLIGTTACATRPQSGEPPTPVNDPASAFPARVTIPGQEPVTLPEQPKRIVSLSPTVTETLYAIGAGKQVVAVDKYSNYPERAPQTRMSGLNVSADTIAGYRPDLVVAPDSSAELAKGLRAIDISVLLVPAASGLDAAYRQIELLGRATGHHEQAKELTGRMRSEIKEIVANTPEPQSSLSYYHEVSPNFYTATSRSFVGDVYGLFGLTNIADSAGGTFPQLSEEHIIQANPDLIFLADVKGGQVTAKSVAARPGWDSLTAVREEHVFELNDDIASRWGPRVVEFVRVISDAVTRVQKN</sequence>
<name>A0AAE3Z8X1_9ACTN</name>
<organism evidence="5 6">
    <name type="scientific">Haloactinomyces albus</name>
    <dbReference type="NCBI Taxonomy" id="1352928"/>
    <lineage>
        <taxon>Bacteria</taxon>
        <taxon>Bacillati</taxon>
        <taxon>Actinomycetota</taxon>
        <taxon>Actinomycetes</taxon>
        <taxon>Actinopolysporales</taxon>
        <taxon>Actinopolysporaceae</taxon>
        <taxon>Haloactinomyces</taxon>
    </lineage>
</organism>